<dbReference type="EMBL" id="BSOG01000007">
    <property type="protein sequence ID" value="GLR15273.1"/>
    <property type="molecule type" value="Genomic_DNA"/>
</dbReference>
<name>A0ABQ5YMS6_9NEIS</name>
<dbReference type="InterPro" id="IPR037523">
    <property type="entry name" value="VOC_core"/>
</dbReference>
<dbReference type="PROSITE" id="PS51819">
    <property type="entry name" value="VOC"/>
    <property type="match status" value="1"/>
</dbReference>
<organism evidence="2 3">
    <name type="scientific">Chitinimonas prasina</name>
    <dbReference type="NCBI Taxonomy" id="1434937"/>
    <lineage>
        <taxon>Bacteria</taxon>
        <taxon>Pseudomonadati</taxon>
        <taxon>Pseudomonadota</taxon>
        <taxon>Betaproteobacteria</taxon>
        <taxon>Neisseriales</taxon>
        <taxon>Chitinibacteraceae</taxon>
        <taxon>Chitinimonas</taxon>
    </lineage>
</organism>
<dbReference type="Pfam" id="PF00903">
    <property type="entry name" value="Glyoxalase"/>
    <property type="match status" value="1"/>
</dbReference>
<accession>A0ABQ5YMS6</accession>
<reference evidence="3" key="1">
    <citation type="journal article" date="2019" name="Int. J. Syst. Evol. Microbiol.">
        <title>The Global Catalogue of Microorganisms (GCM) 10K type strain sequencing project: providing services to taxonomists for standard genome sequencing and annotation.</title>
        <authorList>
            <consortium name="The Broad Institute Genomics Platform"/>
            <consortium name="The Broad Institute Genome Sequencing Center for Infectious Disease"/>
            <person name="Wu L."/>
            <person name="Ma J."/>
        </authorList>
    </citation>
    <scope>NUCLEOTIDE SEQUENCE [LARGE SCALE GENOMIC DNA]</scope>
    <source>
        <strain evidence="3">NBRC 110044</strain>
    </source>
</reference>
<protein>
    <submittedName>
        <fullName evidence="2">Glyoxalase</fullName>
    </submittedName>
</protein>
<dbReference type="Proteomes" id="UP001156706">
    <property type="component" value="Unassembled WGS sequence"/>
</dbReference>
<dbReference type="RefSeq" id="WP_308447093.1">
    <property type="nucleotide sequence ID" value="NZ_BSOG01000007.1"/>
</dbReference>
<evidence type="ECO:0000259" key="1">
    <source>
        <dbReference type="PROSITE" id="PS51819"/>
    </source>
</evidence>
<dbReference type="SUPFAM" id="SSF54593">
    <property type="entry name" value="Glyoxalase/Bleomycin resistance protein/Dihydroxybiphenyl dioxygenase"/>
    <property type="match status" value="1"/>
</dbReference>
<keyword evidence="3" id="KW-1185">Reference proteome</keyword>
<dbReference type="InterPro" id="IPR029068">
    <property type="entry name" value="Glyas_Bleomycin-R_OHBP_Dase"/>
</dbReference>
<sequence length="162" mass="17446">MQARISFITLGVRDLERARRFYCEVMGWPLSPKSQAGVAFFQLNGFVLALLPADALAHDAGLAGEGGHARIALAHNVATRDEVDSLLLELASRGATITKPADDTFWGGRNGYFSDPDGYLWEVAWNPGGYLDVEGDFWFEAPAGKIARSHDIAADKAGHAAA</sequence>
<comment type="caution">
    <text evidence="2">The sequence shown here is derived from an EMBL/GenBank/DDBJ whole genome shotgun (WGS) entry which is preliminary data.</text>
</comment>
<feature type="domain" description="VOC" evidence="1">
    <location>
        <begin position="4"/>
        <end position="126"/>
    </location>
</feature>
<dbReference type="InterPro" id="IPR004360">
    <property type="entry name" value="Glyas_Fos-R_dOase_dom"/>
</dbReference>
<evidence type="ECO:0000313" key="2">
    <source>
        <dbReference type="EMBL" id="GLR15273.1"/>
    </source>
</evidence>
<evidence type="ECO:0000313" key="3">
    <source>
        <dbReference type="Proteomes" id="UP001156706"/>
    </source>
</evidence>
<dbReference type="PANTHER" id="PTHR36503">
    <property type="entry name" value="BLR2520 PROTEIN"/>
    <property type="match status" value="1"/>
</dbReference>
<gene>
    <name evidence="2" type="ORF">GCM10007907_40630</name>
</gene>
<dbReference type="PANTHER" id="PTHR36503:SF1">
    <property type="entry name" value="BLR2520 PROTEIN"/>
    <property type="match status" value="1"/>
</dbReference>
<proteinExistence type="predicted"/>
<dbReference type="Gene3D" id="3.10.180.10">
    <property type="entry name" value="2,3-Dihydroxybiphenyl 1,2-Dioxygenase, domain 1"/>
    <property type="match status" value="1"/>
</dbReference>